<feature type="compositionally biased region" description="Low complexity" evidence="1">
    <location>
        <begin position="320"/>
        <end position="341"/>
    </location>
</feature>
<evidence type="ECO:0000313" key="4">
    <source>
        <dbReference type="EMBL" id="KAK4258442.1"/>
    </source>
</evidence>
<dbReference type="Pfam" id="PF03732">
    <property type="entry name" value="Retrotrans_gag"/>
    <property type="match status" value="1"/>
</dbReference>
<feature type="domain" description="Retrotransposon Copia-like N-terminal" evidence="3">
    <location>
        <begin position="39"/>
        <end position="86"/>
    </location>
</feature>
<organism evidence="4 5">
    <name type="scientific">Acacia crassicarpa</name>
    <name type="common">northern wattle</name>
    <dbReference type="NCBI Taxonomy" id="499986"/>
    <lineage>
        <taxon>Eukaryota</taxon>
        <taxon>Viridiplantae</taxon>
        <taxon>Streptophyta</taxon>
        <taxon>Embryophyta</taxon>
        <taxon>Tracheophyta</taxon>
        <taxon>Spermatophyta</taxon>
        <taxon>Magnoliopsida</taxon>
        <taxon>eudicotyledons</taxon>
        <taxon>Gunneridae</taxon>
        <taxon>Pentapetalae</taxon>
        <taxon>rosids</taxon>
        <taxon>fabids</taxon>
        <taxon>Fabales</taxon>
        <taxon>Fabaceae</taxon>
        <taxon>Caesalpinioideae</taxon>
        <taxon>mimosoid clade</taxon>
        <taxon>Acacieae</taxon>
        <taxon>Acacia</taxon>
    </lineage>
</organism>
<gene>
    <name evidence="4" type="ORF">QN277_004893</name>
</gene>
<keyword evidence="5" id="KW-1185">Reference proteome</keyword>
<feature type="region of interest" description="Disordered" evidence="1">
    <location>
        <begin position="1"/>
        <end position="24"/>
    </location>
</feature>
<protein>
    <recommendedName>
        <fullName evidence="6">Retrotransposon Copia-like N-terminal domain-containing protein</fullName>
    </recommendedName>
</protein>
<evidence type="ECO:0000259" key="3">
    <source>
        <dbReference type="Pfam" id="PF14244"/>
    </source>
</evidence>
<feature type="compositionally biased region" description="Low complexity" evidence="1">
    <location>
        <begin position="1"/>
        <end position="18"/>
    </location>
</feature>
<accession>A0AAE1M990</accession>
<sequence length="341" mass="37094">MASNSDATSTAAPSASTAPLPPSTAVPPVADLTSPFYIHPNENPTLVLVSPPLDGSNYHSWARAMRMALLSKNKLRFVDGSLPPPPSNASSFPIWKRCNNLVQGWLNWSLSPSISKSVLWFDSAAEIWTDLHSRFAQSDLFRIADLQEEIYNLQQGSSSVSDYFTSLKILWDEMSNIRPLKPCTCGSIGNSLLHCEEDQVIRFLKGLNEPYASIKSQIMLLDPLPPITRVFSLVVQHERELHLPVVPVSSTNSAVLMTKAPHFASSGSKSKLCTYCGKPCHTEDTCYRKHGFPPGFKFWSSANTVNNISTQGSGSGLVQSPSAMASSPTLSSSTAAILPQL</sequence>
<reference evidence="4" key="1">
    <citation type="submission" date="2023-10" db="EMBL/GenBank/DDBJ databases">
        <title>Chromosome-level genome of the transformable northern wattle, Acacia crassicarpa.</title>
        <authorList>
            <person name="Massaro I."/>
            <person name="Sinha N.R."/>
            <person name="Poethig S."/>
            <person name="Leichty A.R."/>
        </authorList>
    </citation>
    <scope>NUCLEOTIDE SEQUENCE</scope>
    <source>
        <strain evidence="4">Acra3RX</strain>
        <tissue evidence="4">Leaf</tissue>
    </source>
</reference>
<dbReference type="AlphaFoldDB" id="A0AAE1M990"/>
<evidence type="ECO:0008006" key="6">
    <source>
        <dbReference type="Google" id="ProtNLM"/>
    </source>
</evidence>
<dbReference type="PANTHER" id="PTHR37610:SF55">
    <property type="entry name" value="RETROTRANSPOSON COPIA-LIKE N-TERMINAL DOMAIN-CONTAINING PROTEIN"/>
    <property type="match status" value="1"/>
</dbReference>
<dbReference type="InterPro" id="IPR005162">
    <property type="entry name" value="Retrotrans_gag_dom"/>
</dbReference>
<dbReference type="Pfam" id="PF14244">
    <property type="entry name" value="Retrotran_gag_3"/>
    <property type="match status" value="1"/>
</dbReference>
<feature type="domain" description="Retrotransposon gag" evidence="2">
    <location>
        <begin position="108"/>
        <end position="209"/>
    </location>
</feature>
<evidence type="ECO:0000313" key="5">
    <source>
        <dbReference type="Proteomes" id="UP001293593"/>
    </source>
</evidence>
<proteinExistence type="predicted"/>
<evidence type="ECO:0000256" key="1">
    <source>
        <dbReference type="SAM" id="MobiDB-lite"/>
    </source>
</evidence>
<dbReference type="EMBL" id="JAWXYG010000011">
    <property type="protein sequence ID" value="KAK4258442.1"/>
    <property type="molecule type" value="Genomic_DNA"/>
</dbReference>
<name>A0AAE1M990_9FABA</name>
<feature type="region of interest" description="Disordered" evidence="1">
    <location>
        <begin position="313"/>
        <end position="341"/>
    </location>
</feature>
<dbReference type="InterPro" id="IPR029472">
    <property type="entry name" value="Copia-like_N"/>
</dbReference>
<evidence type="ECO:0000259" key="2">
    <source>
        <dbReference type="Pfam" id="PF03732"/>
    </source>
</evidence>
<comment type="caution">
    <text evidence="4">The sequence shown here is derived from an EMBL/GenBank/DDBJ whole genome shotgun (WGS) entry which is preliminary data.</text>
</comment>
<dbReference type="Proteomes" id="UP001293593">
    <property type="component" value="Unassembled WGS sequence"/>
</dbReference>
<dbReference type="PANTHER" id="PTHR37610">
    <property type="entry name" value="CCHC-TYPE DOMAIN-CONTAINING PROTEIN"/>
    <property type="match status" value="1"/>
</dbReference>